<dbReference type="AlphaFoldDB" id="A0A1M5MD63"/>
<evidence type="ECO:0000256" key="7">
    <source>
        <dbReference type="ARBA" id="ARBA00023136"/>
    </source>
</evidence>
<sequence>MDGSPGLQAGSRAIRAAQRERADPNGQESLAGSAGIWTTGRRWPLGVELAIFLSAALLVLAVLLPTLGRLALWYDEVLTADVAEASWGELIRDRLANGHFPSYFALIKILGLGAANEFWLRLPSALFSAGAAGLLAIIALRFIGAFAAVATVLLYVTLPILIAYGQEARPYTMMLFFVVLAMLGHLSMLTRQSGVKRYAWAATVGTVGAALTIPAGIVAVAMLQAGALACGALRESTEKRLLWRRHFLATSVVTLVAMMGLVPGFISLGGKAEGLMKWQVATSAANRFLDSYRPIYGFAVDYDANHFLPASYETWLGAALLALIAAGALLGISRTVGRYLIVTAIGTPLVFIIIGSFTAVTPRYMLGMMPATILLVAAAMTFLVSRPAWRIPGAALLAIFFLAISLQAADMLVSERKLDWRSVAAFLRANGISDTEILANSDQTPRDLAHYLPKSDGITYQFVRPPLEPMDRIWSAAKARDVAWIATLYADWLPPDVTADRTVCRWRFSALTLFAVARDPSLLPPSLRNCATATQTTE</sequence>
<evidence type="ECO:0000256" key="4">
    <source>
        <dbReference type="ARBA" id="ARBA00022679"/>
    </source>
</evidence>
<dbReference type="InterPro" id="IPR050297">
    <property type="entry name" value="LipidA_mod_glycosyltrf_83"/>
</dbReference>
<keyword evidence="4 9" id="KW-0808">Transferase</keyword>
<feature type="transmembrane region" description="Helical" evidence="8">
    <location>
        <begin position="315"/>
        <end position="332"/>
    </location>
</feature>
<organism evidence="9 10">
    <name type="scientific">Kaistia soli DSM 19436</name>
    <dbReference type="NCBI Taxonomy" id="1122133"/>
    <lineage>
        <taxon>Bacteria</taxon>
        <taxon>Pseudomonadati</taxon>
        <taxon>Pseudomonadota</taxon>
        <taxon>Alphaproteobacteria</taxon>
        <taxon>Hyphomicrobiales</taxon>
        <taxon>Kaistiaceae</taxon>
        <taxon>Kaistia</taxon>
    </lineage>
</organism>
<comment type="subcellular location">
    <subcellularLocation>
        <location evidence="1">Cell membrane</location>
        <topology evidence="1">Multi-pass membrane protein</topology>
    </subcellularLocation>
</comment>
<feature type="transmembrane region" description="Helical" evidence="8">
    <location>
        <begin position="145"/>
        <end position="164"/>
    </location>
</feature>
<feature type="transmembrane region" description="Helical" evidence="8">
    <location>
        <begin position="209"/>
        <end position="234"/>
    </location>
</feature>
<feature type="transmembrane region" description="Helical" evidence="8">
    <location>
        <begin position="246"/>
        <end position="266"/>
    </location>
</feature>
<keyword evidence="7 8" id="KW-0472">Membrane</keyword>
<dbReference type="Proteomes" id="UP000184485">
    <property type="component" value="Unassembled WGS sequence"/>
</dbReference>
<feature type="transmembrane region" description="Helical" evidence="8">
    <location>
        <begin position="43"/>
        <end position="64"/>
    </location>
</feature>
<name>A0A1M5MD63_9HYPH</name>
<keyword evidence="5 8" id="KW-0812">Transmembrane</keyword>
<evidence type="ECO:0000256" key="2">
    <source>
        <dbReference type="ARBA" id="ARBA00022475"/>
    </source>
</evidence>
<dbReference type="PANTHER" id="PTHR33908:SF11">
    <property type="entry name" value="MEMBRANE PROTEIN"/>
    <property type="match status" value="1"/>
</dbReference>
<evidence type="ECO:0000256" key="6">
    <source>
        <dbReference type="ARBA" id="ARBA00022989"/>
    </source>
</evidence>
<gene>
    <name evidence="9" type="ORF">SAMN02745157_4743</name>
</gene>
<keyword evidence="2" id="KW-1003">Cell membrane</keyword>
<dbReference type="GO" id="GO:0009103">
    <property type="term" value="P:lipopolysaccharide biosynthetic process"/>
    <property type="evidence" value="ECO:0007669"/>
    <property type="project" value="UniProtKB-ARBA"/>
</dbReference>
<feature type="transmembrane region" description="Helical" evidence="8">
    <location>
        <begin position="339"/>
        <end position="358"/>
    </location>
</feature>
<feature type="transmembrane region" description="Helical" evidence="8">
    <location>
        <begin position="171"/>
        <end position="189"/>
    </location>
</feature>
<accession>A0A1M5MD63</accession>
<evidence type="ECO:0000256" key="3">
    <source>
        <dbReference type="ARBA" id="ARBA00022676"/>
    </source>
</evidence>
<dbReference type="PANTHER" id="PTHR33908">
    <property type="entry name" value="MANNOSYLTRANSFERASE YKCB-RELATED"/>
    <property type="match status" value="1"/>
</dbReference>
<dbReference type="GO" id="GO:0005886">
    <property type="term" value="C:plasma membrane"/>
    <property type="evidence" value="ECO:0007669"/>
    <property type="project" value="UniProtKB-SubCell"/>
</dbReference>
<evidence type="ECO:0000256" key="5">
    <source>
        <dbReference type="ARBA" id="ARBA00022692"/>
    </source>
</evidence>
<feature type="transmembrane region" description="Helical" evidence="8">
    <location>
        <begin position="118"/>
        <end position="139"/>
    </location>
</feature>
<dbReference type="GO" id="GO:0016763">
    <property type="term" value="F:pentosyltransferase activity"/>
    <property type="evidence" value="ECO:0007669"/>
    <property type="project" value="TreeGrafter"/>
</dbReference>
<feature type="transmembrane region" description="Helical" evidence="8">
    <location>
        <begin position="391"/>
        <end position="409"/>
    </location>
</feature>
<protein>
    <submittedName>
        <fullName evidence="9">Dolichyl-phosphate-mannose-protein mannosyltransferase</fullName>
    </submittedName>
</protein>
<evidence type="ECO:0000313" key="9">
    <source>
        <dbReference type="EMBL" id="SHG74683.1"/>
    </source>
</evidence>
<dbReference type="RefSeq" id="WP_073058049.1">
    <property type="nucleotide sequence ID" value="NZ_FQUP01000007.1"/>
</dbReference>
<evidence type="ECO:0000313" key="10">
    <source>
        <dbReference type="Proteomes" id="UP000184485"/>
    </source>
</evidence>
<keyword evidence="3 9" id="KW-0328">Glycosyltransferase</keyword>
<dbReference type="EMBL" id="FQUP01000007">
    <property type="protein sequence ID" value="SHG74683.1"/>
    <property type="molecule type" value="Genomic_DNA"/>
</dbReference>
<proteinExistence type="predicted"/>
<reference evidence="9 10" key="1">
    <citation type="submission" date="2016-11" db="EMBL/GenBank/DDBJ databases">
        <authorList>
            <person name="Jaros S."/>
            <person name="Januszkiewicz K."/>
            <person name="Wedrychowicz H."/>
        </authorList>
    </citation>
    <scope>NUCLEOTIDE SEQUENCE [LARGE SCALE GENOMIC DNA]</scope>
    <source>
        <strain evidence="9 10">DSM 19436</strain>
    </source>
</reference>
<keyword evidence="6 8" id="KW-1133">Transmembrane helix</keyword>
<feature type="transmembrane region" description="Helical" evidence="8">
    <location>
        <begin position="364"/>
        <end position="384"/>
    </location>
</feature>
<evidence type="ECO:0000256" key="1">
    <source>
        <dbReference type="ARBA" id="ARBA00004651"/>
    </source>
</evidence>
<dbReference type="STRING" id="1122133.SAMN02745157_4743"/>
<keyword evidence="10" id="KW-1185">Reference proteome</keyword>
<evidence type="ECO:0000256" key="8">
    <source>
        <dbReference type="SAM" id="Phobius"/>
    </source>
</evidence>